<dbReference type="Proteomes" id="UP000799444">
    <property type="component" value="Unassembled WGS sequence"/>
</dbReference>
<gene>
    <name evidence="2" type="ORF">EJ04DRAFT_573251</name>
</gene>
<evidence type="ECO:0000313" key="3">
    <source>
        <dbReference type="Proteomes" id="UP000799444"/>
    </source>
</evidence>
<dbReference type="PANTHER" id="PTHR24148:SF64">
    <property type="entry name" value="HETEROKARYON INCOMPATIBILITY DOMAIN-CONTAINING PROTEIN"/>
    <property type="match status" value="1"/>
</dbReference>
<reference evidence="2" key="1">
    <citation type="journal article" date="2020" name="Stud. Mycol.">
        <title>101 Dothideomycetes genomes: a test case for predicting lifestyles and emergence of pathogens.</title>
        <authorList>
            <person name="Haridas S."/>
            <person name="Albert R."/>
            <person name="Binder M."/>
            <person name="Bloem J."/>
            <person name="Labutti K."/>
            <person name="Salamov A."/>
            <person name="Andreopoulos B."/>
            <person name="Baker S."/>
            <person name="Barry K."/>
            <person name="Bills G."/>
            <person name="Bluhm B."/>
            <person name="Cannon C."/>
            <person name="Castanera R."/>
            <person name="Culley D."/>
            <person name="Daum C."/>
            <person name="Ezra D."/>
            <person name="Gonzalez J."/>
            <person name="Henrissat B."/>
            <person name="Kuo A."/>
            <person name="Liang C."/>
            <person name="Lipzen A."/>
            <person name="Lutzoni F."/>
            <person name="Magnuson J."/>
            <person name="Mondo S."/>
            <person name="Nolan M."/>
            <person name="Ohm R."/>
            <person name="Pangilinan J."/>
            <person name="Park H.-J."/>
            <person name="Ramirez L."/>
            <person name="Alfaro M."/>
            <person name="Sun H."/>
            <person name="Tritt A."/>
            <person name="Yoshinaga Y."/>
            <person name="Zwiers L.-H."/>
            <person name="Turgeon B."/>
            <person name="Goodwin S."/>
            <person name="Spatafora J."/>
            <person name="Crous P."/>
            <person name="Grigoriev I."/>
        </authorList>
    </citation>
    <scope>NUCLEOTIDE SEQUENCE</scope>
    <source>
        <strain evidence="2">CBS 125425</strain>
    </source>
</reference>
<keyword evidence="3" id="KW-1185">Reference proteome</keyword>
<name>A0A9P4R9Q1_9PLEO</name>
<dbReference type="InterPro" id="IPR052895">
    <property type="entry name" value="HetReg/Transcr_Mod"/>
</dbReference>
<comment type="caution">
    <text evidence="2">The sequence shown here is derived from an EMBL/GenBank/DDBJ whole genome shotgun (WGS) entry which is preliminary data.</text>
</comment>
<accession>A0A9P4R9Q1</accession>
<proteinExistence type="predicted"/>
<dbReference type="Pfam" id="PF06985">
    <property type="entry name" value="HET"/>
    <property type="match status" value="1"/>
</dbReference>
<dbReference type="AlphaFoldDB" id="A0A9P4R9Q1"/>
<dbReference type="OrthoDB" id="2157530at2759"/>
<dbReference type="PANTHER" id="PTHR24148">
    <property type="entry name" value="ANKYRIN REPEAT DOMAIN-CONTAINING PROTEIN 39 HOMOLOG-RELATED"/>
    <property type="match status" value="1"/>
</dbReference>
<organism evidence="2 3">
    <name type="scientific">Polyplosphaeria fusca</name>
    <dbReference type="NCBI Taxonomy" id="682080"/>
    <lineage>
        <taxon>Eukaryota</taxon>
        <taxon>Fungi</taxon>
        <taxon>Dikarya</taxon>
        <taxon>Ascomycota</taxon>
        <taxon>Pezizomycotina</taxon>
        <taxon>Dothideomycetes</taxon>
        <taxon>Pleosporomycetidae</taxon>
        <taxon>Pleosporales</taxon>
        <taxon>Tetraplosphaeriaceae</taxon>
        <taxon>Polyplosphaeria</taxon>
    </lineage>
</organism>
<protein>
    <recommendedName>
        <fullName evidence="1">Heterokaryon incompatibility domain-containing protein</fullName>
    </recommendedName>
</protein>
<evidence type="ECO:0000259" key="1">
    <source>
        <dbReference type="Pfam" id="PF06985"/>
    </source>
</evidence>
<feature type="domain" description="Heterokaryon incompatibility" evidence="1">
    <location>
        <begin position="42"/>
        <end position="195"/>
    </location>
</feature>
<dbReference type="EMBL" id="ML996105">
    <property type="protein sequence ID" value="KAF2739264.1"/>
    <property type="molecule type" value="Genomic_DNA"/>
</dbReference>
<dbReference type="InterPro" id="IPR010730">
    <property type="entry name" value="HET"/>
</dbReference>
<sequence length="557" mass="63721">MDLQAEELALGVWPRRLLYVPTLTSYNWTAGNTYNGFREPKYNALTYTWGRYRLDKGPDPINIQGCNWDIPRIDTHHFTAEEFKTAVQTAGTHQNTEEPEPCEFLWLDVACIDQRDSEPRSAAEIGRQGVIFRNASHVLVWLTSFKEAELKDLLALVALGVPGENAQDPPSSQQLQAMTTILSDPWFSSLWTLQEAFLRQGNIRIMTHDAHLIPFEPGEMLRSWAQRVKGKTYAEIGFLCAVGARWYDECQELLSSDNAHDRQEYEGFLKTIIKRGTYHLYINNELAMYEAAQSRTSSRPEDRIYGIQQIFGFRVGKSAVDAPPGKSYAVGELENLLGEQLLLHYPIASQFHTFNKHVEEDRRWRLGVESKMIVSLWGIIFQQETLVDPSLICKFWIDHSSAGRKAVWWKGITTSLFEIKQMWDTLIRLHKRPNDPAVCIADAREHGQLTVLLDRVNESSEIIGAQDDSMATVVERLLKKYPPERLKVLLLGPTPLGDYNTLAGLVLVHSYEERWTRLGLCHWIIPYRYGVVGKDDGYLRGQGEKWQNMQGIFGYLG</sequence>
<evidence type="ECO:0000313" key="2">
    <source>
        <dbReference type="EMBL" id="KAF2739264.1"/>
    </source>
</evidence>